<dbReference type="PANTHER" id="PTHR31600">
    <property type="entry name" value="TINY MACROCYSTS PROTEIN B-RELATED"/>
    <property type="match status" value="1"/>
</dbReference>
<dbReference type="InterPro" id="IPR052994">
    <property type="entry name" value="Tiny_macrocysts_regulators"/>
</dbReference>
<sequence>MTYLVFVYENKKLYLQSISKKACEIFGWDQLQFSQLKDANVLLPNCIRETHDQEIDKFLQTGKGLYFRTKGINFCQCKTGYLQPIHFFYDIQFDQKSFFQFISFIQKLETPLAILVVDENAKIQGVSKDFFKMMNFSQLVTDAFQIEKLLYGLPSSLFFQLTQFTTESATKSIITFPNEEQCFQMQSQSLAQKINICKQRHSQNLFEVQGDIQIRKTYSIIRIYRMMECEPSIQTQKQIEYYNSGELPSLINDEDAVISPYDECFQFFSPLNENHQNHSNQYFLRSTQKQSTKKILLIESNIQNSLSQLVENEQQTIKMLGNIYSNQQEDDTVSFQQEAQSNASYEELRKSRFYKKYCLYHTVVNSDGTQPHILKSAINLLMVLFVILIFIVLFSILKAYDLQKVTLYYDQIQINHFFIEPIHKFFLARFTVQDYFFLRYQNKISEAENQFYQSFSLANIIREYQVMRINFQEHFQQEKFQQYLFNQFMVVKQQTLHYNPINTSNYNITVQSAFSLLLDAFYKQQLIYVNQFNVNIQGVAPHQTFQYLNYIKFITIFDDISNDIYYQFLNQTKATQNLWIFLCFPTQMISIIFLIGSLLYLKHFKKIIDRFINLRSYTDLSSISKDLKRLSFLINHLKSDSDMIYKYRFNLNAKESMIMEKMRGKNNVKDESLYHKSTPILKLILSYFIIFITCAGIVLTLTLIITSFYQLFPKTLNYFKLFSDIGVYIPAAFSQKELLYFWNRFQFFTPEDRVQIMEQVSIGIQKINSFISTDVKLDDFQFSNDFLAYFQKIGETNLCPLLNESNYVEFDYFCENSKNGILKRGLLPTLSDFNYQLKYELDTGLVNRTIVPIEELEAVYLCSEVISSLCDQMLQDIVDQINKLDNILNWLLTSAFILLVLACLVVLFKFYPNMKNKLRYVRKITQVFPQDTMFLNDYLERELRKILITDQIF</sequence>
<organism evidence="2 3">
    <name type="scientific">Paramecium sonneborni</name>
    <dbReference type="NCBI Taxonomy" id="65129"/>
    <lineage>
        <taxon>Eukaryota</taxon>
        <taxon>Sar</taxon>
        <taxon>Alveolata</taxon>
        <taxon>Ciliophora</taxon>
        <taxon>Intramacronucleata</taxon>
        <taxon>Oligohymenophorea</taxon>
        <taxon>Peniculida</taxon>
        <taxon>Parameciidae</taxon>
        <taxon>Paramecium</taxon>
    </lineage>
</organism>
<feature type="transmembrane region" description="Helical" evidence="1">
    <location>
        <begin position="377"/>
        <end position="397"/>
    </location>
</feature>
<dbReference type="AlphaFoldDB" id="A0A8S1R8R1"/>
<keyword evidence="3" id="KW-1185">Reference proteome</keyword>
<protein>
    <recommendedName>
        <fullName evidence="4">PAS domain-containing protein</fullName>
    </recommendedName>
</protein>
<evidence type="ECO:0000313" key="2">
    <source>
        <dbReference type="EMBL" id="CAD8124631.1"/>
    </source>
</evidence>
<accession>A0A8S1R8R1</accession>
<reference evidence="2" key="1">
    <citation type="submission" date="2021-01" db="EMBL/GenBank/DDBJ databases">
        <authorList>
            <consortium name="Genoscope - CEA"/>
            <person name="William W."/>
        </authorList>
    </citation>
    <scope>NUCLEOTIDE SEQUENCE</scope>
</reference>
<feature type="transmembrane region" description="Helical" evidence="1">
    <location>
        <begin position="684"/>
        <end position="712"/>
    </location>
</feature>
<dbReference type="EMBL" id="CAJJDN010000152">
    <property type="protein sequence ID" value="CAD8124631.1"/>
    <property type="molecule type" value="Genomic_DNA"/>
</dbReference>
<dbReference type="OrthoDB" id="299010at2759"/>
<name>A0A8S1R8R1_9CILI</name>
<evidence type="ECO:0000256" key="1">
    <source>
        <dbReference type="SAM" id="Phobius"/>
    </source>
</evidence>
<feature type="transmembrane region" description="Helical" evidence="1">
    <location>
        <begin position="887"/>
        <end position="911"/>
    </location>
</feature>
<evidence type="ECO:0008006" key="4">
    <source>
        <dbReference type="Google" id="ProtNLM"/>
    </source>
</evidence>
<keyword evidence="1" id="KW-0472">Membrane</keyword>
<proteinExistence type="predicted"/>
<comment type="caution">
    <text evidence="2">The sequence shown here is derived from an EMBL/GenBank/DDBJ whole genome shotgun (WGS) entry which is preliminary data.</text>
</comment>
<evidence type="ECO:0000313" key="3">
    <source>
        <dbReference type="Proteomes" id="UP000692954"/>
    </source>
</evidence>
<dbReference type="PANTHER" id="PTHR31600:SF2">
    <property type="entry name" value="GAMETE ENRICHED GENE 10 PROTEIN-RELATED"/>
    <property type="match status" value="1"/>
</dbReference>
<feature type="transmembrane region" description="Helical" evidence="1">
    <location>
        <begin position="578"/>
        <end position="601"/>
    </location>
</feature>
<keyword evidence="1" id="KW-1133">Transmembrane helix</keyword>
<keyword evidence="1" id="KW-0812">Transmembrane</keyword>
<dbReference type="Proteomes" id="UP000692954">
    <property type="component" value="Unassembled WGS sequence"/>
</dbReference>
<gene>
    <name evidence="2" type="ORF">PSON_ATCC_30995.1.T1520096</name>
</gene>